<evidence type="ECO:0000313" key="3">
    <source>
        <dbReference type="EMBL" id="RAL45883.1"/>
    </source>
</evidence>
<dbReference type="EMBL" id="NQVE01000125">
    <property type="protein sequence ID" value="RAL45883.1"/>
    <property type="molecule type" value="Genomic_DNA"/>
</dbReference>
<dbReference type="InterPro" id="IPR036869">
    <property type="entry name" value="J_dom_sf"/>
</dbReference>
<dbReference type="InterPro" id="IPR019734">
    <property type="entry name" value="TPR_rpt"/>
</dbReference>
<dbReference type="SUPFAM" id="SSF48452">
    <property type="entry name" value="TPR-like"/>
    <property type="match status" value="2"/>
</dbReference>
<feature type="domain" description="J" evidence="2">
    <location>
        <begin position="1139"/>
        <end position="1224"/>
    </location>
</feature>
<dbReference type="InterPro" id="IPR018253">
    <property type="entry name" value="DnaJ_domain_CS"/>
</dbReference>
<feature type="region of interest" description="Disordered" evidence="1">
    <location>
        <begin position="1231"/>
        <end position="1285"/>
    </location>
</feature>
<feature type="compositionally biased region" description="Polar residues" evidence="1">
    <location>
        <begin position="679"/>
        <end position="688"/>
    </location>
</feature>
<dbReference type="CDD" id="cd06257">
    <property type="entry name" value="DnaJ"/>
    <property type="match status" value="1"/>
</dbReference>
<feature type="region of interest" description="Disordered" evidence="1">
    <location>
        <begin position="410"/>
        <end position="458"/>
    </location>
</feature>
<protein>
    <recommendedName>
        <fullName evidence="2">J domain-containing protein</fullName>
    </recommendedName>
</protein>
<comment type="caution">
    <text evidence="3">The sequence shown here is derived from an EMBL/GenBank/DDBJ whole genome shotgun (WGS) entry which is preliminary data.</text>
</comment>
<dbReference type="Pfam" id="PF13181">
    <property type="entry name" value="TPR_8"/>
    <property type="match status" value="1"/>
</dbReference>
<accession>A0A328DPG6</accession>
<feature type="compositionally biased region" description="Basic residues" evidence="1">
    <location>
        <begin position="419"/>
        <end position="430"/>
    </location>
</feature>
<reference evidence="3 4" key="1">
    <citation type="submission" date="2018-06" db="EMBL/GenBank/DDBJ databases">
        <title>The Genome of Cuscuta australis (Dodder) Provides Insight into the Evolution of Plant Parasitism.</title>
        <authorList>
            <person name="Liu H."/>
        </authorList>
    </citation>
    <scope>NUCLEOTIDE SEQUENCE [LARGE SCALE GENOMIC DNA]</scope>
    <source>
        <strain evidence="4">cv. Yunnan</strain>
        <tissue evidence="3">Vines</tissue>
    </source>
</reference>
<dbReference type="InterPro" id="IPR011990">
    <property type="entry name" value="TPR-like_helical_dom_sf"/>
</dbReference>
<dbReference type="PROSITE" id="PS00636">
    <property type="entry name" value="DNAJ_1"/>
    <property type="match status" value="1"/>
</dbReference>
<dbReference type="SUPFAM" id="SSF46565">
    <property type="entry name" value="Chaperone J-domain"/>
    <property type="match status" value="1"/>
</dbReference>
<proteinExistence type="predicted"/>
<feature type="region of interest" description="Disordered" evidence="1">
    <location>
        <begin position="679"/>
        <end position="701"/>
    </location>
</feature>
<evidence type="ECO:0000256" key="1">
    <source>
        <dbReference type="SAM" id="MobiDB-lite"/>
    </source>
</evidence>
<keyword evidence="4" id="KW-1185">Reference proteome</keyword>
<dbReference type="Gene3D" id="1.25.40.10">
    <property type="entry name" value="Tetratricopeptide repeat domain"/>
    <property type="match status" value="2"/>
</dbReference>
<feature type="compositionally biased region" description="Polar residues" evidence="1">
    <location>
        <begin position="445"/>
        <end position="457"/>
    </location>
</feature>
<organism evidence="3 4">
    <name type="scientific">Cuscuta australis</name>
    <dbReference type="NCBI Taxonomy" id="267555"/>
    <lineage>
        <taxon>Eukaryota</taxon>
        <taxon>Viridiplantae</taxon>
        <taxon>Streptophyta</taxon>
        <taxon>Embryophyta</taxon>
        <taxon>Tracheophyta</taxon>
        <taxon>Spermatophyta</taxon>
        <taxon>Magnoliopsida</taxon>
        <taxon>eudicotyledons</taxon>
        <taxon>Gunneridae</taxon>
        <taxon>Pentapetalae</taxon>
        <taxon>asterids</taxon>
        <taxon>lamiids</taxon>
        <taxon>Solanales</taxon>
        <taxon>Convolvulaceae</taxon>
        <taxon>Cuscuteae</taxon>
        <taxon>Cuscuta</taxon>
        <taxon>Cuscuta subgen. Grammica</taxon>
        <taxon>Cuscuta sect. Cleistogrammica</taxon>
    </lineage>
</organism>
<feature type="region of interest" description="Disordered" evidence="1">
    <location>
        <begin position="537"/>
        <end position="556"/>
    </location>
</feature>
<dbReference type="PANTHER" id="PTHR45181">
    <property type="entry name" value="HEAT SHOCK PROTEIN DNAJ WITH TETRATRICOPEPTIDE REPEAT-CONTAINING PROTEIN"/>
    <property type="match status" value="1"/>
</dbReference>
<evidence type="ECO:0000313" key="4">
    <source>
        <dbReference type="Proteomes" id="UP000249390"/>
    </source>
</evidence>
<name>A0A328DPG6_9ASTE</name>
<dbReference type="InterPro" id="IPR001623">
    <property type="entry name" value="DnaJ_domain"/>
</dbReference>
<feature type="compositionally biased region" description="Basic and acidic residues" evidence="1">
    <location>
        <begin position="689"/>
        <end position="701"/>
    </location>
</feature>
<evidence type="ECO:0000259" key="2">
    <source>
        <dbReference type="PROSITE" id="PS50076"/>
    </source>
</evidence>
<feature type="compositionally biased region" description="Polar residues" evidence="1">
    <location>
        <begin position="1240"/>
        <end position="1249"/>
    </location>
</feature>
<dbReference type="SMART" id="SM00028">
    <property type="entry name" value="TPR"/>
    <property type="match status" value="6"/>
</dbReference>
<feature type="region of interest" description="Disordered" evidence="1">
    <location>
        <begin position="619"/>
        <end position="642"/>
    </location>
</feature>
<dbReference type="PANTHER" id="PTHR45181:SF4">
    <property type="entry name" value="HEAT SHOCK PROTEIN DNAJ WITH TETRATRICOPEPTIDE REPEAT-CONTAINING PROTEIN"/>
    <property type="match status" value="1"/>
</dbReference>
<dbReference type="PROSITE" id="PS50076">
    <property type="entry name" value="DNAJ_2"/>
    <property type="match status" value="1"/>
</dbReference>
<dbReference type="Proteomes" id="UP000249390">
    <property type="component" value="Unassembled WGS sequence"/>
</dbReference>
<gene>
    <name evidence="3" type="ORF">DM860_006037</name>
</gene>
<dbReference type="Pfam" id="PF00226">
    <property type="entry name" value="DnaJ"/>
    <property type="match status" value="1"/>
</dbReference>
<sequence length="1285" mass="141653">MDHKFFFNSQATGGQAPFCSAPRLTKPRLAKKKYTAANRPICVENDPSYNPFRSQPMRDSSSVVNDGHLGSNNTSISGNVGVAIGTSKAEIYGKAFSSTFTSDPFCTAGHANFRGIVGDEALLGDMRKLKIDSDQHHINVSTDMNANETRKSDMRGTDQVLASMLTEEVESKLKIESEGIAESAQKGDSLKFKSSGSTKLHDSFAIGENVGGCAGRMNVLNEMNKLNIKDEATDKLKNPAYGRVEFLGRISGESHPDLQKTIHLKETMNPHLGTGNINFSFHSNGIYKPKCRGPSDGVHTALPATKTANEMKTEFSCGKSSIFSGAVPSEITFQAERREVSTNRKVHVGDESSTTTSCSSNNVQCASGGLEAPVIYMPGKKVEFSFSEMMQHVDFNTPNLKGSLNRKFETKRDLTKDTKLKKKKGKHRKPVSTSMHVGQGYSPVESLQENADSSESCSPMDISPYQETNADNSFSRETFVTSDEASSANDKYASSESHPMVVNDIADDHLIDATQRLSINEKNVKFNEKEEVESMHFHPAVSAERPSEGSFSGAETESFKSATDQLDCSSDSFFTAVDNEVSSSSTIERQYIIGGTQTNLDDTCQSSFTFAASSTAQCHSPPVARNQKKKVQSRRGTDLSSSLSGAKVSISSFTLNHFQVPGTSSSSFNKAKNFDLPSDSNHVSNQCHGKSEPVKKSEVKQETRFPTVESMAAQEACENWRVRGNQAYASGDLSRAEHYYTQGINCISQIEISRSVHQALMLCYSNRAATRMSLGRMKEALVDCLTAIKMDPNFFRAQIRAANCYLSLGETESASQHFMRCLEIGSKSCVESKVLAEASEGLKKTQKVSECMKQSMTLLGRRTHDDVVGALTLIADALMISPCSEKLLEMKVDALFMLRKYEEVIQLCALTRPSAELKTYGSDADLGMLGASKKPKTASFRLWCCSMTVKAYFYLGKLEEAANFLNKEEKSMPLKESGGDFTLDSSIPLAATIRELLRFKALGNEAFKSGKPVDAIDLYSAAISCNVESRSFSAICFCNRAAAYRAVGQILDAIADCNLSIALDGNYVKAISRRASLLEMIRDFGQAASDLQRLISLLTRQMENKANHSDKSSLVNEIRQTQQKLLRMENEDKNEIPLNMYLILGVDPSAASSDIKKAYRKAALKHHPDKAGQLVNKHDNADDGTWREIGEEVRRDADRLFKMIGEAYALLSDPAKRARYDLEEEIRNGQSIRGNRGGTMKTQMESQNYPFERSGSRWQRSDVWRAYGKSQPRDSDTSHQSNWYS</sequence>
<dbReference type="PRINTS" id="PR00625">
    <property type="entry name" value="JDOMAIN"/>
</dbReference>
<dbReference type="Gene3D" id="1.10.287.110">
    <property type="entry name" value="DnaJ domain"/>
    <property type="match status" value="1"/>
</dbReference>
<dbReference type="SMART" id="SM00271">
    <property type="entry name" value="DnaJ"/>
    <property type="match status" value="1"/>
</dbReference>